<reference evidence="2 3" key="1">
    <citation type="submission" date="2020-10" db="EMBL/GenBank/DDBJ databases">
        <title>ChiBAC.</title>
        <authorList>
            <person name="Zenner C."/>
            <person name="Hitch T.C.A."/>
            <person name="Clavel T."/>
        </authorList>
    </citation>
    <scope>NUCLEOTIDE SEQUENCE [LARGE SCALE GENOMIC DNA]</scope>
    <source>
        <strain evidence="2 3">DSM 108991</strain>
    </source>
</reference>
<dbReference type="Proteomes" id="UP000758652">
    <property type="component" value="Unassembled WGS sequence"/>
</dbReference>
<proteinExistence type="predicted"/>
<accession>A0ABR9RI97</accession>
<evidence type="ECO:0000313" key="2">
    <source>
        <dbReference type="EMBL" id="MBE5062695.1"/>
    </source>
</evidence>
<keyword evidence="3" id="KW-1185">Reference proteome</keyword>
<gene>
    <name evidence="2" type="ORF">INF30_05405</name>
</gene>
<dbReference type="InterPro" id="IPR006842">
    <property type="entry name" value="Transposase_31"/>
</dbReference>
<evidence type="ECO:0000313" key="3">
    <source>
        <dbReference type="Proteomes" id="UP000758652"/>
    </source>
</evidence>
<organism evidence="2 3">
    <name type="scientific">Claveliimonas monacensis</name>
    <dbReference type="NCBI Taxonomy" id="2779351"/>
    <lineage>
        <taxon>Bacteria</taxon>
        <taxon>Bacillati</taxon>
        <taxon>Bacillota</taxon>
        <taxon>Clostridia</taxon>
        <taxon>Lachnospirales</taxon>
        <taxon>Lachnospiraceae</taxon>
        <taxon>Claveliimonas</taxon>
    </lineage>
</organism>
<dbReference type="RefSeq" id="WP_226394450.1">
    <property type="nucleotide sequence ID" value="NZ_JADCKL010000002.1"/>
</dbReference>
<dbReference type="Pfam" id="PF04754">
    <property type="entry name" value="Transposase_31"/>
    <property type="match status" value="1"/>
</dbReference>
<name>A0ABR9RI97_9FIRM</name>
<protein>
    <submittedName>
        <fullName evidence="2">Rpn family recombination-promoting nuclease/putative transposase</fullName>
    </submittedName>
</protein>
<dbReference type="EMBL" id="JADCKL010000002">
    <property type="protein sequence ID" value="MBE5062695.1"/>
    <property type="molecule type" value="Genomic_DNA"/>
</dbReference>
<comment type="caution">
    <text evidence="2">The sequence shown here is derived from an EMBL/GenBank/DDBJ whole genome shotgun (WGS) entry which is preliminary data.</text>
</comment>
<sequence length="326" mass="38173">MGKSSTAVNHWMRDRGRFADLFNGVVFGGEQIVRPEELEEARGESDILVPDKGEKERQVQRYRDIVMQWKKGPYLAMLACESQSGIHYAMPVRNMLYDSLSYTEQIRRIRENNRGKAGVGKMTGEEFLSGMRKEDRICPVITLVLYYGEDEWDGSRNLYDMFPEGWKEQIWKMLEKYVPDYRINLVDVGKIGKIEKFTSDLQLIFGMLKYREDMGELQKYVDRHREYFQNVDVDTYRAVRELLHAGNVMEGMKEGYDRKEGTVNMCKALDDLYQKGVDNGMEQGIQALVEICRELGQTREVTEKKVCEKFTVSQEKVRECMEKYWA</sequence>
<feature type="domain" description="Transposase (putative) YhgA-like" evidence="1">
    <location>
        <begin position="133"/>
        <end position="230"/>
    </location>
</feature>
<evidence type="ECO:0000259" key="1">
    <source>
        <dbReference type="Pfam" id="PF04754"/>
    </source>
</evidence>